<accession>W6YSE9</accession>
<sequence>RYGMHVFVNQTTSGVLSGTVAVMLTSLKRDLSEFIFRPVHTSCLQCIIYTGFPRIIPK</sequence>
<dbReference type="AlphaFoldDB" id="W6YSE9"/>
<protein>
    <submittedName>
        <fullName evidence="1">Uncharacterized protein</fullName>
    </submittedName>
</protein>
<gene>
    <name evidence="1" type="ORF">COCMIDRAFT_108527</name>
</gene>
<dbReference type="HOGENOM" id="CLU_2984400_0_0_1"/>
<feature type="non-terminal residue" evidence="1">
    <location>
        <position position="1"/>
    </location>
</feature>
<evidence type="ECO:0000313" key="1">
    <source>
        <dbReference type="EMBL" id="EUC40545.1"/>
    </source>
</evidence>
<evidence type="ECO:0000313" key="2">
    <source>
        <dbReference type="Proteomes" id="UP000054032"/>
    </source>
</evidence>
<dbReference type="EMBL" id="KI964156">
    <property type="protein sequence ID" value="EUC40545.1"/>
    <property type="molecule type" value="Genomic_DNA"/>
</dbReference>
<name>W6YSE9_COCMI</name>
<dbReference type="RefSeq" id="XP_007692930.1">
    <property type="nucleotide sequence ID" value="XM_007694740.1"/>
</dbReference>
<dbReference type="GeneID" id="19119265"/>
<reference evidence="1 2" key="1">
    <citation type="journal article" date="2013" name="PLoS Genet.">
        <title>Comparative genome structure, secondary metabolite, and effector coding capacity across Cochliobolus pathogens.</title>
        <authorList>
            <person name="Condon B.J."/>
            <person name="Leng Y."/>
            <person name="Wu D."/>
            <person name="Bushley K.E."/>
            <person name="Ohm R.A."/>
            <person name="Otillar R."/>
            <person name="Martin J."/>
            <person name="Schackwitz W."/>
            <person name="Grimwood J."/>
            <person name="MohdZainudin N."/>
            <person name="Xue C."/>
            <person name="Wang R."/>
            <person name="Manning V.A."/>
            <person name="Dhillon B."/>
            <person name="Tu Z.J."/>
            <person name="Steffenson B.J."/>
            <person name="Salamov A."/>
            <person name="Sun H."/>
            <person name="Lowry S."/>
            <person name="LaButti K."/>
            <person name="Han J."/>
            <person name="Copeland A."/>
            <person name="Lindquist E."/>
            <person name="Barry K."/>
            <person name="Schmutz J."/>
            <person name="Baker S.E."/>
            <person name="Ciuffetti L.M."/>
            <person name="Grigoriev I.V."/>
            <person name="Zhong S."/>
            <person name="Turgeon B.G."/>
        </authorList>
    </citation>
    <scope>NUCLEOTIDE SEQUENCE [LARGE SCALE GENOMIC DNA]</scope>
    <source>
        <strain evidence="1 2">ATCC 44560</strain>
    </source>
</reference>
<dbReference type="Proteomes" id="UP000054032">
    <property type="component" value="Unassembled WGS sequence"/>
</dbReference>
<keyword evidence="2" id="KW-1185">Reference proteome</keyword>
<dbReference type="OrthoDB" id="10396095at2759"/>
<dbReference type="KEGG" id="bor:COCMIDRAFT_108527"/>
<organism evidence="1 2">
    <name type="scientific">Bipolaris oryzae ATCC 44560</name>
    <dbReference type="NCBI Taxonomy" id="930090"/>
    <lineage>
        <taxon>Eukaryota</taxon>
        <taxon>Fungi</taxon>
        <taxon>Dikarya</taxon>
        <taxon>Ascomycota</taxon>
        <taxon>Pezizomycotina</taxon>
        <taxon>Dothideomycetes</taxon>
        <taxon>Pleosporomycetidae</taxon>
        <taxon>Pleosporales</taxon>
        <taxon>Pleosporineae</taxon>
        <taxon>Pleosporaceae</taxon>
        <taxon>Bipolaris</taxon>
    </lineage>
</organism>
<proteinExistence type="predicted"/>